<evidence type="ECO:0000256" key="1">
    <source>
        <dbReference type="SAM" id="SignalP"/>
    </source>
</evidence>
<organism evidence="3 4">
    <name type="scientific">Thauera sedimentorum</name>
    <dbReference type="NCBI Taxonomy" id="2767595"/>
    <lineage>
        <taxon>Bacteria</taxon>
        <taxon>Pseudomonadati</taxon>
        <taxon>Pseudomonadota</taxon>
        <taxon>Betaproteobacteria</taxon>
        <taxon>Rhodocyclales</taxon>
        <taxon>Zoogloeaceae</taxon>
        <taxon>Thauera</taxon>
    </lineage>
</organism>
<dbReference type="PANTHER" id="PTHR21180">
    <property type="entry name" value="ENDONUCLEASE/EXONUCLEASE/PHOSPHATASE FAMILY DOMAIN-CONTAINING PROTEIN 1"/>
    <property type="match status" value="1"/>
</dbReference>
<name>A0ABR9BA25_9RHOO</name>
<dbReference type="InterPro" id="IPR003583">
    <property type="entry name" value="Hlx-hairpin-Hlx_DNA-bd_motif"/>
</dbReference>
<dbReference type="InterPro" id="IPR051675">
    <property type="entry name" value="Endo/Exo/Phosphatase_dom_1"/>
</dbReference>
<proteinExistence type="predicted"/>
<feature type="domain" description="Helix-hairpin-helix DNA-binding motif class 1" evidence="2">
    <location>
        <begin position="63"/>
        <end position="82"/>
    </location>
</feature>
<evidence type="ECO:0000259" key="2">
    <source>
        <dbReference type="SMART" id="SM00278"/>
    </source>
</evidence>
<dbReference type="Pfam" id="PF12836">
    <property type="entry name" value="HHH_3"/>
    <property type="match status" value="1"/>
</dbReference>
<reference evidence="4" key="1">
    <citation type="submission" date="2023-07" db="EMBL/GenBank/DDBJ databases">
        <title>Thauera sp. CAU 1555 isolated from sand of Yaerae Beach.</title>
        <authorList>
            <person name="Kim W."/>
        </authorList>
    </citation>
    <scope>NUCLEOTIDE SEQUENCE [LARGE SCALE GENOMIC DNA]</scope>
    <source>
        <strain evidence="4">CAU 1555</strain>
    </source>
</reference>
<dbReference type="SUPFAM" id="SSF47781">
    <property type="entry name" value="RuvA domain 2-like"/>
    <property type="match status" value="1"/>
</dbReference>
<dbReference type="SMART" id="SM00278">
    <property type="entry name" value="HhH1"/>
    <property type="match status" value="2"/>
</dbReference>
<accession>A0ABR9BA25</accession>
<feature type="domain" description="Helix-hairpin-helix DNA-binding motif class 1" evidence="2">
    <location>
        <begin position="33"/>
        <end position="52"/>
    </location>
</feature>
<dbReference type="InterPro" id="IPR004509">
    <property type="entry name" value="Competence_ComEA_HhH"/>
</dbReference>
<sequence>MKRFLRMLVLALALGPGLALASGPVNINTADAATLEQLKGIGPAKAKAIVDYRKQHGNFSSAADLAKVPGIGDKTVAQLGSQITVGTRAAAK</sequence>
<dbReference type="PANTHER" id="PTHR21180:SF32">
    <property type="entry name" value="ENDONUCLEASE_EXONUCLEASE_PHOSPHATASE FAMILY DOMAIN-CONTAINING PROTEIN 1"/>
    <property type="match status" value="1"/>
</dbReference>
<keyword evidence="1" id="KW-0732">Signal</keyword>
<dbReference type="EMBL" id="JACYTO010000002">
    <property type="protein sequence ID" value="MBD8503200.1"/>
    <property type="molecule type" value="Genomic_DNA"/>
</dbReference>
<protein>
    <submittedName>
        <fullName evidence="3">Helix-hairpin-helix domain-containing protein</fullName>
    </submittedName>
</protein>
<dbReference type="Proteomes" id="UP000603602">
    <property type="component" value="Unassembled WGS sequence"/>
</dbReference>
<dbReference type="RefSeq" id="WP_187718054.1">
    <property type="nucleotide sequence ID" value="NZ_JACTAH010000002.1"/>
</dbReference>
<gene>
    <name evidence="3" type="ORF">IFO67_09945</name>
</gene>
<dbReference type="InterPro" id="IPR010994">
    <property type="entry name" value="RuvA_2-like"/>
</dbReference>
<keyword evidence="4" id="KW-1185">Reference proteome</keyword>
<feature type="signal peptide" evidence="1">
    <location>
        <begin position="1"/>
        <end position="21"/>
    </location>
</feature>
<comment type="caution">
    <text evidence="3">The sequence shown here is derived from an EMBL/GenBank/DDBJ whole genome shotgun (WGS) entry which is preliminary data.</text>
</comment>
<dbReference type="Gene3D" id="1.10.150.280">
    <property type="entry name" value="AF1531-like domain"/>
    <property type="match status" value="1"/>
</dbReference>
<evidence type="ECO:0000313" key="4">
    <source>
        <dbReference type="Proteomes" id="UP000603602"/>
    </source>
</evidence>
<dbReference type="NCBIfam" id="TIGR00426">
    <property type="entry name" value="competence protein ComEA helix-hairpin-helix repeat region"/>
    <property type="match status" value="1"/>
</dbReference>
<evidence type="ECO:0000313" key="3">
    <source>
        <dbReference type="EMBL" id="MBD8503200.1"/>
    </source>
</evidence>
<feature type="chain" id="PRO_5047366736" evidence="1">
    <location>
        <begin position="22"/>
        <end position="92"/>
    </location>
</feature>